<name>B9T2P8_RICCO</name>
<gene>
    <name evidence="1" type="ORF">RCOM_0369970</name>
</gene>
<protein>
    <submittedName>
        <fullName evidence="1">Uncharacterized protein</fullName>
    </submittedName>
</protein>
<reference evidence="2" key="1">
    <citation type="journal article" date="2010" name="Nat. Biotechnol.">
        <title>Draft genome sequence of the oilseed species Ricinus communis.</title>
        <authorList>
            <person name="Chan A.P."/>
            <person name="Crabtree J."/>
            <person name="Zhao Q."/>
            <person name="Lorenzi H."/>
            <person name="Orvis J."/>
            <person name="Puiu D."/>
            <person name="Melake-Berhan A."/>
            <person name="Jones K.M."/>
            <person name="Redman J."/>
            <person name="Chen G."/>
            <person name="Cahoon E.B."/>
            <person name="Gedil M."/>
            <person name="Stanke M."/>
            <person name="Haas B.J."/>
            <person name="Wortman J.R."/>
            <person name="Fraser-Liggett C.M."/>
            <person name="Ravel J."/>
            <person name="Rabinowicz P.D."/>
        </authorList>
    </citation>
    <scope>NUCLEOTIDE SEQUENCE [LARGE SCALE GENOMIC DNA]</scope>
    <source>
        <strain evidence="2">cv. Hale</strain>
    </source>
</reference>
<evidence type="ECO:0000313" key="2">
    <source>
        <dbReference type="Proteomes" id="UP000008311"/>
    </source>
</evidence>
<keyword evidence="2" id="KW-1185">Reference proteome</keyword>
<accession>B9T2P8</accession>
<organism evidence="1 2">
    <name type="scientific">Ricinus communis</name>
    <name type="common">Castor bean</name>
    <dbReference type="NCBI Taxonomy" id="3988"/>
    <lineage>
        <taxon>Eukaryota</taxon>
        <taxon>Viridiplantae</taxon>
        <taxon>Streptophyta</taxon>
        <taxon>Embryophyta</taxon>
        <taxon>Tracheophyta</taxon>
        <taxon>Spermatophyta</taxon>
        <taxon>Magnoliopsida</taxon>
        <taxon>eudicotyledons</taxon>
        <taxon>Gunneridae</taxon>
        <taxon>Pentapetalae</taxon>
        <taxon>rosids</taxon>
        <taxon>fabids</taxon>
        <taxon>Malpighiales</taxon>
        <taxon>Euphorbiaceae</taxon>
        <taxon>Acalyphoideae</taxon>
        <taxon>Acalypheae</taxon>
        <taxon>Ricinus</taxon>
    </lineage>
</organism>
<dbReference type="Proteomes" id="UP000008311">
    <property type="component" value="Unassembled WGS sequence"/>
</dbReference>
<dbReference type="EMBL" id="EQ974388">
    <property type="protein sequence ID" value="EEF29869.1"/>
    <property type="molecule type" value="Genomic_DNA"/>
</dbReference>
<evidence type="ECO:0000313" key="1">
    <source>
        <dbReference type="EMBL" id="EEF29869.1"/>
    </source>
</evidence>
<dbReference type="InParanoid" id="B9T2P8"/>
<dbReference type="AlphaFoldDB" id="B9T2P8"/>
<proteinExistence type="predicted"/>
<sequence length="56" mass="6328">MPREAGTRNSSRTLLLPPLQNVFPARSCCNFGQQQLREVGDDVWWWSGASYNSSRG</sequence>